<feature type="compositionally biased region" description="Polar residues" evidence="2">
    <location>
        <begin position="1411"/>
        <end position="1454"/>
    </location>
</feature>
<dbReference type="SUPFAM" id="SSF48403">
    <property type="entry name" value="Ankyrin repeat"/>
    <property type="match status" value="1"/>
</dbReference>
<organism evidence="4 5">
    <name type="scientific">Adineta ricciae</name>
    <name type="common">Rotifer</name>
    <dbReference type="NCBI Taxonomy" id="249248"/>
    <lineage>
        <taxon>Eukaryota</taxon>
        <taxon>Metazoa</taxon>
        <taxon>Spiralia</taxon>
        <taxon>Gnathifera</taxon>
        <taxon>Rotifera</taxon>
        <taxon>Eurotatoria</taxon>
        <taxon>Bdelloidea</taxon>
        <taxon>Adinetida</taxon>
        <taxon>Adinetidae</taxon>
        <taxon>Adineta</taxon>
    </lineage>
</organism>
<dbReference type="PROSITE" id="PS50297">
    <property type="entry name" value="ANK_REP_REGION"/>
    <property type="match status" value="1"/>
</dbReference>
<dbReference type="InterPro" id="IPR016024">
    <property type="entry name" value="ARM-type_fold"/>
</dbReference>
<name>A0A813WLR1_ADIRI</name>
<keyword evidence="3" id="KW-0472">Membrane</keyword>
<evidence type="ECO:0000256" key="2">
    <source>
        <dbReference type="SAM" id="MobiDB-lite"/>
    </source>
</evidence>
<evidence type="ECO:0000313" key="4">
    <source>
        <dbReference type="EMBL" id="CAF0854133.1"/>
    </source>
</evidence>
<protein>
    <recommendedName>
        <fullName evidence="6">Ankyrin and armadillo repeat-containing protein</fullName>
    </recommendedName>
</protein>
<dbReference type="SUPFAM" id="SSF48371">
    <property type="entry name" value="ARM repeat"/>
    <property type="match status" value="2"/>
</dbReference>
<dbReference type="InterPro" id="IPR043379">
    <property type="entry name" value="ANKAR"/>
</dbReference>
<keyword evidence="3" id="KW-0812">Transmembrane</keyword>
<feature type="region of interest" description="Disordered" evidence="2">
    <location>
        <begin position="1409"/>
        <end position="1471"/>
    </location>
</feature>
<evidence type="ECO:0008006" key="6">
    <source>
        <dbReference type="Google" id="ProtNLM"/>
    </source>
</evidence>
<dbReference type="InterPro" id="IPR002110">
    <property type="entry name" value="Ankyrin_rpt"/>
</dbReference>
<dbReference type="EMBL" id="CAJNOJ010000022">
    <property type="protein sequence ID" value="CAF0854133.1"/>
    <property type="molecule type" value="Genomic_DNA"/>
</dbReference>
<dbReference type="Gene3D" id="1.25.40.20">
    <property type="entry name" value="Ankyrin repeat-containing domain"/>
    <property type="match status" value="1"/>
</dbReference>
<evidence type="ECO:0000256" key="1">
    <source>
        <dbReference type="PROSITE-ProRule" id="PRU00023"/>
    </source>
</evidence>
<dbReference type="InterPro" id="IPR000225">
    <property type="entry name" value="Armadillo"/>
</dbReference>
<dbReference type="SMART" id="SM00248">
    <property type="entry name" value="ANK"/>
    <property type="match status" value="5"/>
</dbReference>
<feature type="transmembrane region" description="Helical" evidence="3">
    <location>
        <begin position="351"/>
        <end position="368"/>
    </location>
</feature>
<evidence type="ECO:0000313" key="5">
    <source>
        <dbReference type="Proteomes" id="UP000663852"/>
    </source>
</evidence>
<keyword evidence="1" id="KW-0040">ANK repeat</keyword>
<dbReference type="InterPro" id="IPR011989">
    <property type="entry name" value="ARM-like"/>
</dbReference>
<accession>A0A813WLR1</accession>
<dbReference type="Gene3D" id="1.25.10.10">
    <property type="entry name" value="Leucine-rich Repeat Variant"/>
    <property type="match status" value="4"/>
</dbReference>
<reference evidence="4" key="1">
    <citation type="submission" date="2021-02" db="EMBL/GenBank/DDBJ databases">
        <authorList>
            <person name="Nowell W R."/>
        </authorList>
    </citation>
    <scope>NUCLEOTIDE SEQUENCE</scope>
</reference>
<proteinExistence type="predicted"/>
<sequence length="1471" mass="166291">MEGALANQRPSTSISVPRRLSSKRSSRIRLDSSSTTEDGRPDLLLSQSMDDVAVKNALGFLEKYDKLEMCDLLASRDAHWFLTSGDVYKVTLFRARIDFLLFVFVVEVPSELPNGLVRQLQPFNDSYIDVLFPVDESVAHLDVREIHQLLRELTIGVYSLNAHPVLSLEANFDVSSTCQMPTAYIDTRLGQIMINCDSWLKSVWHGIFMPREKRSKFADRWRHFSDPTCTRSLPNEYEIGGLQELSQDTDYADAKKAFCPEVKSEEQVASDEQFLLSFIDDLSMVLTLYSDELSQWKNCLMFHGNHIIQSQVKATQDRLDNQQLQRLKALLQVHEKYLRKTFSLKSEVRKYIYLLELVCFLFTILIALKRRMKKIPNMNRLLPMLTGDEVRTERELPPFIYYKNSASKNIFPIESETMFHLHGGIQFEYETAALNDKLPQLLNGKSPGLLDASRQLLYGYLDLSNTPLNEEYHLPIVEIDGKKYYHLVIDIEPYYGLHPIWLRVIQRPLEDAAKKKFLNETVIYETYKKYFGRKKATNYKNPEHGLRASAQRGLTCIFQALTRKTPASALSKPNHRDGLTLLHYAAIHNRPIIIGILLQLGIDVNSKAEVNYTAIGGTPLHSACRHGSLDAASCLLGNMAAIQPDHIGWTPIHHAAYCDHVPLVRLLFNKYSELLEQTTKDSHESTPLLLSATSGALDACKCLVLLGANIAYKDTSSHTVIHLAVSHVHTNIIEYFIQLNDPLVPTWRILVDLITHPDLAMKRALAQCLHEMTTHGKEFWYPLLETGGIKRLITLLKMTDNNLLLLVLSVLCNISTNIEVREEISNADQDLSDTLSNLLNSNVDEIRSKAAILIADICFIPSNQERFLKSNAITALSNMLNSSIEDVLVNACNAIDLLCRNNEYMQNELAKYGIIKQLTDLLLLDSKVLQGTVSSALASMTYDNRNNQMLAASMGALKRTVDLMKDREFGIRYKAALAIEALAMNNVDNQREFLSKKLSTHKPLNELMEKMYYVGATIRSSGEWSLEIREQAALSLWALGGQIKTQQRSVAECIGIPQIVTMLLSPSEKLQYVALNAIVALTEEDEHNQKRLYNENILTPLFRLLKQYDQLSHRVLLVLIRVFGVLCIGVALVPNTLLQNAVVEEDVMTVTIHILLNTAFIDVKVECCLTLSKIVLNNGENQQHLSHAFDIEEVIYKFIDIIEPSLKLRALLALTLYGYNNLENQSTLKRTNAILYDSFRPFMESSNSAHVATACFQMIVLTRVIAETEDEQVELTAAAIKKISDLLLENNTSLITQIAKYVSSLARIRTGITDAFLSCDIHKHLIEKLDAPTLPQSSEDAGDADEMYRACAVAIGTLTYNKTAFRLLYNCVRRHPKLYDKIVEYGQRSCMSPEFVLYFESERAQGLPTDSFPTQRHLSSSRPTSSVYHQTPTSTHQPLSRVKTAQSRLQSVTPSLYGKRRSASPTKTAQT</sequence>
<dbReference type="Pfam" id="PF13606">
    <property type="entry name" value="Ank_3"/>
    <property type="match status" value="1"/>
</dbReference>
<dbReference type="Pfam" id="PF12796">
    <property type="entry name" value="Ank_2"/>
    <property type="match status" value="1"/>
</dbReference>
<dbReference type="PANTHER" id="PTHR46464:SF1">
    <property type="entry name" value="ANKYRIN AND ARMADILLO REPEAT-CONTAINING PROTEIN"/>
    <property type="match status" value="1"/>
</dbReference>
<comment type="caution">
    <text evidence="4">The sequence shown here is derived from an EMBL/GenBank/DDBJ whole genome shotgun (WGS) entry which is preliminary data.</text>
</comment>
<feature type="region of interest" description="Disordered" evidence="2">
    <location>
        <begin position="1"/>
        <end position="42"/>
    </location>
</feature>
<dbReference type="Proteomes" id="UP000663852">
    <property type="component" value="Unassembled WGS sequence"/>
</dbReference>
<keyword evidence="3" id="KW-1133">Transmembrane helix</keyword>
<gene>
    <name evidence="4" type="ORF">EDS130_LOCUS7468</name>
</gene>
<dbReference type="OrthoDB" id="1683831at2759"/>
<evidence type="ECO:0000256" key="3">
    <source>
        <dbReference type="SAM" id="Phobius"/>
    </source>
</evidence>
<dbReference type="SMART" id="SM00185">
    <property type="entry name" value="ARM"/>
    <property type="match status" value="7"/>
</dbReference>
<dbReference type="InterPro" id="IPR036770">
    <property type="entry name" value="Ankyrin_rpt-contain_sf"/>
</dbReference>
<feature type="repeat" description="ANK" evidence="1">
    <location>
        <begin position="577"/>
        <end position="609"/>
    </location>
</feature>
<dbReference type="PANTHER" id="PTHR46464">
    <property type="entry name" value="ANK_REP_REGION DOMAIN-CONTAINING PROTEIN"/>
    <property type="match status" value="1"/>
</dbReference>
<dbReference type="PROSITE" id="PS50088">
    <property type="entry name" value="ANK_REPEAT"/>
    <property type="match status" value="1"/>
</dbReference>